<dbReference type="AlphaFoldDB" id="A0A090DY56"/>
<gene>
    <name evidence="1" type="ORF">MPL3356_390104</name>
</gene>
<organism evidence="1 2">
    <name type="scientific">Mesorhizobium plurifarium</name>
    <dbReference type="NCBI Taxonomy" id="69974"/>
    <lineage>
        <taxon>Bacteria</taxon>
        <taxon>Pseudomonadati</taxon>
        <taxon>Pseudomonadota</taxon>
        <taxon>Alphaproteobacteria</taxon>
        <taxon>Hyphomicrobiales</taxon>
        <taxon>Phyllobacteriaceae</taxon>
        <taxon>Mesorhizobium</taxon>
    </lineage>
</organism>
<reference evidence="2" key="1">
    <citation type="submission" date="2014-08" db="EMBL/GenBank/DDBJ databases">
        <authorList>
            <person name="Moulin L."/>
        </authorList>
    </citation>
    <scope>NUCLEOTIDE SEQUENCE [LARGE SCALE GENOMIC DNA]</scope>
</reference>
<sequence>MMSKMAVDEDERRARQEAHWLVREFGAEAPLYAAMKAEKAIEQKDFGRCTRWKRVLEILAEKPSSELRRGAAAR</sequence>
<protein>
    <submittedName>
        <fullName evidence="1">Uncharacterized protein</fullName>
    </submittedName>
</protein>
<proteinExistence type="predicted"/>
<accession>A0A090DY56</accession>
<evidence type="ECO:0000313" key="2">
    <source>
        <dbReference type="Proteomes" id="UP000045285"/>
    </source>
</evidence>
<keyword evidence="2" id="KW-1185">Reference proteome</keyword>
<dbReference type="EMBL" id="CCMZ01000033">
    <property type="protein sequence ID" value="CDX22037.1"/>
    <property type="molecule type" value="Genomic_DNA"/>
</dbReference>
<name>A0A090DY56_MESPL</name>
<evidence type="ECO:0000313" key="1">
    <source>
        <dbReference type="EMBL" id="CDX22037.1"/>
    </source>
</evidence>
<dbReference type="Proteomes" id="UP000045285">
    <property type="component" value="Unassembled WGS sequence"/>
</dbReference>